<evidence type="ECO:0000313" key="1">
    <source>
        <dbReference type="EMBL" id="KAH6947199.1"/>
    </source>
</evidence>
<comment type="caution">
    <text evidence="1">The sequence shown here is derived from an EMBL/GenBank/DDBJ whole genome shotgun (WGS) entry which is preliminary data.</text>
</comment>
<accession>A0ACB7TQS4</accession>
<protein>
    <submittedName>
        <fullName evidence="1">Uncharacterized protein</fullName>
    </submittedName>
</protein>
<gene>
    <name evidence="1" type="ORF">HPB50_017566</name>
</gene>
<evidence type="ECO:0000313" key="2">
    <source>
        <dbReference type="Proteomes" id="UP000821845"/>
    </source>
</evidence>
<organism evidence="1 2">
    <name type="scientific">Hyalomma asiaticum</name>
    <name type="common">Tick</name>
    <dbReference type="NCBI Taxonomy" id="266040"/>
    <lineage>
        <taxon>Eukaryota</taxon>
        <taxon>Metazoa</taxon>
        <taxon>Ecdysozoa</taxon>
        <taxon>Arthropoda</taxon>
        <taxon>Chelicerata</taxon>
        <taxon>Arachnida</taxon>
        <taxon>Acari</taxon>
        <taxon>Parasitiformes</taxon>
        <taxon>Ixodida</taxon>
        <taxon>Ixodoidea</taxon>
        <taxon>Ixodidae</taxon>
        <taxon>Hyalomminae</taxon>
        <taxon>Hyalomma</taxon>
    </lineage>
</organism>
<dbReference type="Proteomes" id="UP000821845">
    <property type="component" value="Chromosome 1"/>
</dbReference>
<name>A0ACB7TQS4_HYAAI</name>
<dbReference type="EMBL" id="CM023481">
    <property type="protein sequence ID" value="KAH6947199.1"/>
    <property type="molecule type" value="Genomic_DNA"/>
</dbReference>
<reference evidence="1" key="1">
    <citation type="submission" date="2020-05" db="EMBL/GenBank/DDBJ databases">
        <title>Large-scale comparative analyses of tick genomes elucidate their genetic diversity and vector capacities.</title>
        <authorList>
            <person name="Jia N."/>
            <person name="Wang J."/>
            <person name="Shi W."/>
            <person name="Du L."/>
            <person name="Sun Y."/>
            <person name="Zhan W."/>
            <person name="Jiang J."/>
            <person name="Wang Q."/>
            <person name="Zhang B."/>
            <person name="Ji P."/>
            <person name="Sakyi L.B."/>
            <person name="Cui X."/>
            <person name="Yuan T."/>
            <person name="Jiang B."/>
            <person name="Yang W."/>
            <person name="Lam T.T.-Y."/>
            <person name="Chang Q."/>
            <person name="Ding S."/>
            <person name="Wang X."/>
            <person name="Zhu J."/>
            <person name="Ruan X."/>
            <person name="Zhao L."/>
            <person name="Wei J."/>
            <person name="Que T."/>
            <person name="Du C."/>
            <person name="Cheng J."/>
            <person name="Dai P."/>
            <person name="Han X."/>
            <person name="Huang E."/>
            <person name="Gao Y."/>
            <person name="Liu J."/>
            <person name="Shao H."/>
            <person name="Ye R."/>
            <person name="Li L."/>
            <person name="Wei W."/>
            <person name="Wang X."/>
            <person name="Wang C."/>
            <person name="Yang T."/>
            <person name="Huo Q."/>
            <person name="Li W."/>
            <person name="Guo W."/>
            <person name="Chen H."/>
            <person name="Zhou L."/>
            <person name="Ni X."/>
            <person name="Tian J."/>
            <person name="Zhou Y."/>
            <person name="Sheng Y."/>
            <person name="Liu T."/>
            <person name="Pan Y."/>
            <person name="Xia L."/>
            <person name="Li J."/>
            <person name="Zhao F."/>
            <person name="Cao W."/>
        </authorList>
    </citation>
    <scope>NUCLEOTIDE SEQUENCE</scope>
    <source>
        <strain evidence="1">Hyas-2018</strain>
    </source>
</reference>
<keyword evidence="2" id="KW-1185">Reference proteome</keyword>
<proteinExistence type="predicted"/>
<sequence>MASSLPHVSSADQAGISSSLFYGLPRTRRKRFLGNDNLLRHIDCNQSDISDESSDDEVGAAAVDRSSEEESSSTESEDEVTERTTGLKATYAKKRYTWKKTSFQQPGICFKNDLPLPPSEPHTAKQLFDLFVSRTMLTRVVEETNKYYLQKNGTALGMTIEELTSVLGMFFRMGLVDMHNVRAYWEQGSRYELVAQVMSRNRFEKITSHLHFVDNNAATEEMMQDKC</sequence>